<dbReference type="EMBL" id="GBXM01055822">
    <property type="protein sequence ID" value="JAH52755.1"/>
    <property type="molecule type" value="Transcribed_RNA"/>
</dbReference>
<reference evidence="1" key="1">
    <citation type="submission" date="2014-11" db="EMBL/GenBank/DDBJ databases">
        <authorList>
            <person name="Amaro Gonzalez C."/>
        </authorList>
    </citation>
    <scope>NUCLEOTIDE SEQUENCE</scope>
</reference>
<reference evidence="1" key="2">
    <citation type="journal article" date="2015" name="Fish Shellfish Immunol.">
        <title>Early steps in the European eel (Anguilla anguilla)-Vibrio vulnificus interaction in the gills: Role of the RtxA13 toxin.</title>
        <authorList>
            <person name="Callol A."/>
            <person name="Pajuelo D."/>
            <person name="Ebbesson L."/>
            <person name="Teles M."/>
            <person name="MacKenzie S."/>
            <person name="Amaro C."/>
        </authorList>
    </citation>
    <scope>NUCLEOTIDE SEQUENCE</scope>
</reference>
<protein>
    <submittedName>
        <fullName evidence="1">Uncharacterized protein</fullName>
    </submittedName>
</protein>
<name>A0A0E9TGR1_ANGAN</name>
<sequence length="10" mass="1148">MMAATMNSYE</sequence>
<proteinExistence type="predicted"/>
<dbReference type="EMBL" id="GBXM01056674">
    <property type="protein sequence ID" value="JAH51903.1"/>
    <property type="molecule type" value="Transcribed_RNA"/>
</dbReference>
<accession>A0A0E9TGR1</accession>
<evidence type="ECO:0000313" key="1">
    <source>
        <dbReference type="EMBL" id="JAH51903.1"/>
    </source>
</evidence>
<organism evidence="1">
    <name type="scientific">Anguilla anguilla</name>
    <name type="common">European freshwater eel</name>
    <name type="synonym">Muraena anguilla</name>
    <dbReference type="NCBI Taxonomy" id="7936"/>
    <lineage>
        <taxon>Eukaryota</taxon>
        <taxon>Metazoa</taxon>
        <taxon>Chordata</taxon>
        <taxon>Craniata</taxon>
        <taxon>Vertebrata</taxon>
        <taxon>Euteleostomi</taxon>
        <taxon>Actinopterygii</taxon>
        <taxon>Neopterygii</taxon>
        <taxon>Teleostei</taxon>
        <taxon>Anguilliformes</taxon>
        <taxon>Anguillidae</taxon>
        <taxon>Anguilla</taxon>
    </lineage>
</organism>